<protein>
    <submittedName>
        <fullName evidence="2">Uncharacterized protein</fullName>
    </submittedName>
</protein>
<name>A0A7J3X5A6_THEPE</name>
<sequence length="60" mass="6361">MLSSVVADLVVQPGVAEPLLTDVAIDELGIQPVSFSKGLWRHASDPPGRVRSSAQRPRGP</sequence>
<gene>
    <name evidence="2" type="ORF">ENM88_00620</name>
</gene>
<organism evidence="2">
    <name type="scientific">Thermofilum pendens</name>
    <dbReference type="NCBI Taxonomy" id="2269"/>
    <lineage>
        <taxon>Archaea</taxon>
        <taxon>Thermoproteota</taxon>
        <taxon>Thermoprotei</taxon>
        <taxon>Thermofilales</taxon>
        <taxon>Thermofilaceae</taxon>
        <taxon>Thermofilum</taxon>
    </lineage>
</organism>
<feature type="region of interest" description="Disordered" evidence="1">
    <location>
        <begin position="41"/>
        <end position="60"/>
    </location>
</feature>
<proteinExistence type="predicted"/>
<dbReference type="AlphaFoldDB" id="A0A7J3X5A6"/>
<evidence type="ECO:0000256" key="1">
    <source>
        <dbReference type="SAM" id="MobiDB-lite"/>
    </source>
</evidence>
<reference evidence="2" key="1">
    <citation type="journal article" date="2020" name="mSystems">
        <title>Genome- and Community-Level Interaction Insights into Carbon Utilization and Element Cycling Functions of Hydrothermarchaeota in Hydrothermal Sediment.</title>
        <authorList>
            <person name="Zhou Z."/>
            <person name="Liu Y."/>
            <person name="Xu W."/>
            <person name="Pan J."/>
            <person name="Luo Z.H."/>
            <person name="Li M."/>
        </authorList>
    </citation>
    <scope>NUCLEOTIDE SEQUENCE [LARGE SCALE GENOMIC DNA]</scope>
    <source>
        <strain evidence="2">SpSt-1125</strain>
    </source>
</reference>
<dbReference type="EMBL" id="DRZM01000022">
    <property type="protein sequence ID" value="HHP04235.1"/>
    <property type="molecule type" value="Genomic_DNA"/>
</dbReference>
<accession>A0A7J3X5A6</accession>
<comment type="caution">
    <text evidence="2">The sequence shown here is derived from an EMBL/GenBank/DDBJ whole genome shotgun (WGS) entry which is preliminary data.</text>
</comment>
<evidence type="ECO:0000313" key="2">
    <source>
        <dbReference type="EMBL" id="HHP04235.1"/>
    </source>
</evidence>